<gene>
    <name evidence="2" type="ORF">GCM10012286_45890</name>
</gene>
<protein>
    <recommendedName>
        <fullName evidence="4">MFS transporter</fullName>
    </recommendedName>
</protein>
<keyword evidence="3" id="KW-1185">Reference proteome</keyword>
<reference evidence="3" key="1">
    <citation type="journal article" date="2019" name="Int. J. Syst. Evol. Microbiol.">
        <title>The Global Catalogue of Microorganisms (GCM) 10K type strain sequencing project: providing services to taxonomists for standard genome sequencing and annotation.</title>
        <authorList>
            <consortium name="The Broad Institute Genomics Platform"/>
            <consortium name="The Broad Institute Genome Sequencing Center for Infectious Disease"/>
            <person name="Wu L."/>
            <person name="Ma J."/>
        </authorList>
    </citation>
    <scope>NUCLEOTIDE SEQUENCE [LARGE SCALE GENOMIC DNA]</scope>
    <source>
        <strain evidence="3">CGMCC 4.7349</strain>
    </source>
</reference>
<sequence length="163" mass="16269">MGISPMMALGTDLVVGSAPPEKAGSAAAMSETGMEFGIALGIAGLGSVVTAVYRDETADSLPQGLPDDTAHAARDTLANADAATRDLPDSLGPELLEPAREAFTQGPNVDAGVAGAIVAVLAVGAMVLLREVRTGFDGDDGGVAATEGPPSKPDEAAVRAERE</sequence>
<accession>A0ABQ2MAM4</accession>
<feature type="compositionally biased region" description="Basic and acidic residues" evidence="1">
    <location>
        <begin position="152"/>
        <end position="163"/>
    </location>
</feature>
<dbReference type="Proteomes" id="UP000656881">
    <property type="component" value="Unassembled WGS sequence"/>
</dbReference>
<feature type="region of interest" description="Disordered" evidence="1">
    <location>
        <begin position="138"/>
        <end position="163"/>
    </location>
</feature>
<name>A0ABQ2MAM4_9ACTN</name>
<evidence type="ECO:0000313" key="2">
    <source>
        <dbReference type="EMBL" id="GGO48991.1"/>
    </source>
</evidence>
<evidence type="ECO:0000313" key="3">
    <source>
        <dbReference type="Proteomes" id="UP000656881"/>
    </source>
</evidence>
<proteinExistence type="predicted"/>
<organism evidence="2 3">
    <name type="scientific">Streptomyces lasiicapitis</name>
    <dbReference type="NCBI Taxonomy" id="1923961"/>
    <lineage>
        <taxon>Bacteria</taxon>
        <taxon>Bacillati</taxon>
        <taxon>Actinomycetota</taxon>
        <taxon>Actinomycetes</taxon>
        <taxon>Kitasatosporales</taxon>
        <taxon>Streptomycetaceae</taxon>
        <taxon>Streptomyces</taxon>
    </lineage>
</organism>
<evidence type="ECO:0008006" key="4">
    <source>
        <dbReference type="Google" id="ProtNLM"/>
    </source>
</evidence>
<evidence type="ECO:0000256" key="1">
    <source>
        <dbReference type="SAM" id="MobiDB-lite"/>
    </source>
</evidence>
<comment type="caution">
    <text evidence="2">The sequence shown here is derived from an EMBL/GenBank/DDBJ whole genome shotgun (WGS) entry which is preliminary data.</text>
</comment>
<dbReference type="RefSeq" id="WP_189175440.1">
    <property type="nucleotide sequence ID" value="NZ_BMNG01000010.1"/>
</dbReference>
<dbReference type="EMBL" id="BMNG01000010">
    <property type="protein sequence ID" value="GGO48991.1"/>
    <property type="molecule type" value="Genomic_DNA"/>
</dbReference>